<gene>
    <name evidence="2" type="ORF">JDN41_02035</name>
</gene>
<evidence type="ECO:0000259" key="1">
    <source>
        <dbReference type="Pfam" id="PF12728"/>
    </source>
</evidence>
<accession>A0A8I1GD84</accession>
<comment type="caution">
    <text evidence="2">The sequence shown here is derived from an EMBL/GenBank/DDBJ whole genome shotgun (WGS) entry which is preliminary data.</text>
</comment>
<protein>
    <submittedName>
        <fullName evidence="2">Helix-turn-helix domain-containing protein</fullName>
    </submittedName>
</protein>
<dbReference type="Gene3D" id="1.10.10.10">
    <property type="entry name" value="Winged helix-like DNA-binding domain superfamily/Winged helix DNA-binding domain"/>
    <property type="match status" value="1"/>
</dbReference>
<dbReference type="Pfam" id="PF12728">
    <property type="entry name" value="HTH_17"/>
    <property type="match status" value="1"/>
</dbReference>
<dbReference type="InterPro" id="IPR009061">
    <property type="entry name" value="DNA-bd_dom_put_sf"/>
</dbReference>
<dbReference type="InterPro" id="IPR041657">
    <property type="entry name" value="HTH_17"/>
</dbReference>
<feature type="domain" description="Helix-turn-helix" evidence="1">
    <location>
        <begin position="11"/>
        <end position="61"/>
    </location>
</feature>
<dbReference type="InterPro" id="IPR036388">
    <property type="entry name" value="WH-like_DNA-bd_sf"/>
</dbReference>
<organism evidence="2 3">
    <name type="scientific">Rhodomicrobium udaipurense</name>
    <dbReference type="NCBI Taxonomy" id="1202716"/>
    <lineage>
        <taxon>Bacteria</taxon>
        <taxon>Pseudomonadati</taxon>
        <taxon>Pseudomonadota</taxon>
        <taxon>Alphaproteobacteria</taxon>
        <taxon>Hyphomicrobiales</taxon>
        <taxon>Hyphomicrobiaceae</taxon>
        <taxon>Rhodomicrobium</taxon>
    </lineage>
</organism>
<keyword evidence="3" id="KW-1185">Reference proteome</keyword>
<dbReference type="AlphaFoldDB" id="A0A8I1GD84"/>
<evidence type="ECO:0000313" key="2">
    <source>
        <dbReference type="EMBL" id="MBJ7542333.1"/>
    </source>
</evidence>
<dbReference type="SUPFAM" id="SSF46955">
    <property type="entry name" value="Putative DNA-binding domain"/>
    <property type="match status" value="1"/>
</dbReference>
<dbReference type="Proteomes" id="UP000623250">
    <property type="component" value="Unassembled WGS sequence"/>
</dbReference>
<sequence>MRTYQELHAEYTTGEAAHYLGISRGHLEHMRPRGFGPVYSRRGRRCFYRVADLDAWAAQRRGAPRQSK</sequence>
<dbReference type="EMBL" id="JAEMUK010000004">
    <property type="protein sequence ID" value="MBJ7542333.1"/>
    <property type="molecule type" value="Genomic_DNA"/>
</dbReference>
<evidence type="ECO:0000313" key="3">
    <source>
        <dbReference type="Proteomes" id="UP000623250"/>
    </source>
</evidence>
<proteinExistence type="predicted"/>
<name>A0A8I1GD84_9HYPH</name>
<dbReference type="RefSeq" id="WP_081796830.1">
    <property type="nucleotide sequence ID" value="NZ_JAEMUK010000004.1"/>
</dbReference>
<reference evidence="2 3" key="1">
    <citation type="submission" date="2020-12" db="EMBL/GenBank/DDBJ databases">
        <title>Revised draft genomes of Rhodomicrobium vannielii ATCC 17100 and Rhodomicrobium udaipurense JA643.</title>
        <authorList>
            <person name="Conners E.M."/>
            <person name="Davenport E.J."/>
            <person name="Bose A."/>
        </authorList>
    </citation>
    <scope>NUCLEOTIDE SEQUENCE [LARGE SCALE GENOMIC DNA]</scope>
    <source>
        <strain evidence="2 3">JA643</strain>
    </source>
</reference>